<accession>A0AAD8Z296</accession>
<dbReference type="GO" id="GO:0008013">
    <property type="term" value="F:beta-catenin binding"/>
    <property type="evidence" value="ECO:0007669"/>
    <property type="project" value="TreeGrafter"/>
</dbReference>
<keyword evidence="4" id="KW-0165">Cleavage on pair of basic residues</keyword>
<evidence type="ECO:0000256" key="19">
    <source>
        <dbReference type="SAM" id="MobiDB-lite"/>
    </source>
</evidence>
<dbReference type="FunFam" id="4.10.900.10:FF:000001">
    <property type="entry name" value="Cadherin 2"/>
    <property type="match status" value="1"/>
</dbReference>
<evidence type="ECO:0000313" key="23">
    <source>
        <dbReference type="Proteomes" id="UP001239994"/>
    </source>
</evidence>
<feature type="domain" description="Cadherin" evidence="21">
    <location>
        <begin position="680"/>
        <end position="760"/>
    </location>
</feature>
<evidence type="ECO:0000256" key="20">
    <source>
        <dbReference type="SAM" id="Phobius"/>
    </source>
</evidence>
<organism evidence="22 23">
    <name type="scientific">Electrophorus voltai</name>
    <dbReference type="NCBI Taxonomy" id="2609070"/>
    <lineage>
        <taxon>Eukaryota</taxon>
        <taxon>Metazoa</taxon>
        <taxon>Chordata</taxon>
        <taxon>Craniata</taxon>
        <taxon>Vertebrata</taxon>
        <taxon>Euteleostomi</taxon>
        <taxon>Actinopterygii</taxon>
        <taxon>Neopterygii</taxon>
        <taxon>Teleostei</taxon>
        <taxon>Ostariophysi</taxon>
        <taxon>Gymnotiformes</taxon>
        <taxon>Gymnotoidei</taxon>
        <taxon>Gymnotidae</taxon>
        <taxon>Electrophorus</taxon>
    </lineage>
</organism>
<keyword evidence="12 20" id="KW-1133">Transmembrane helix</keyword>
<dbReference type="FunFam" id="2.60.40.60:FF:000017">
    <property type="entry name" value="Cadherin 24"/>
    <property type="match status" value="1"/>
</dbReference>
<proteinExistence type="predicted"/>
<sequence length="1387" mass="152735">EGLCLHSILALTPPEGSPTPPGPAAADCEVVMPESSDKDMGTRDMPGPCPDTMRGKLNHWQGTEAQEGIKGLLSHWSMAGQIKGCKRGEVLVGGGPVLFTGEMENSKRDRGSLPGGDVRKAMVSENEPHLWIRPAQHRKKALTAQSHPLCWSNNRRLIGRAEAKSDPSGLPKRSSLKLKEEVGVAEWEGRICKMLPYVPHDSGPLWILLMETVSQQPLMRFLDALCSFRNKTSLFSIFAYYKRRLRRVVPLTVNADVHLKCGVWDGGVGTERTPARLLIGLSAVMCLMGSRQTGIRQTVSPVWGCGGFRPWSDHLDRTARQNEVCLFPHIFGHTSNAKWTQKVGVEREMDSKGKSCPPCGGVWRSTVGVADRSHRWSGGAGRPGDGSQNINRVFTPANRCEWLGNTKIRAMDAASSHGKAFHGSWVGHSPLRSARNLLLVDLHLSVVAPRDGVAGFATLAADKRSVRSTAVTGPLTTGRKCPSLHSRRTSRGAPVEPHAHSPPDTPPFNPTNREPELGRTGTAEGYVASQTRDEATAVLQSCDRYSKCLSTSTSRCGKHTGRTRERRRGIESIMDCNGAVTKWDGNRIIYPESCPSWGSVGNSQVMIHFAWLFLLFCLLPLSSPVMVVRGRTGPPRPFGHSLQMDGRVLHRSKRDWMWRQFFLSEEYTGSSYQYVGKLRSDKDRGDGTARYVLSGEGAGTIFRIDEKSGDLHATQRLDREEKASYTLQAQAFNKYTGLPLEPATEFIVKIHDINDNEPKFTKDVYSASVPEMSDVGTFVIEVNATDADDASYGNSAKLVYSILQGQPYFSVEPETGIVRIALSNMDREVRKDYQVVIQAKDMAGQMGGLSGTTMVNVTLTDINDSPPRFAFSSYQMSASESAEIGKPVGELKANDGDEGKNAEMKYRIVDGDVKDSFDIITDERQAGIILIRKKLDYESRRVYTIKVEATNTHMDADFAHLGPFSDTAIVKITVKDEDEPPVFSRPLFVIEVNEDTPKGSIIGTVTAWDPDVTDHPVLFAIDQHTDPDRLFHIDPRNGSITTLKPLDREVSNWHNISVLASEMNNPHQRSRVPVLIKVLDVNDNAPEFAMLYETFVCENVKPGQLIQTISAIDTDEPLIGHKFVFSLSSSNPNFTIFDNEDNTARILTRRGGFSRQEVSVYFLPVVISDNDYPIQSSTSTLTVRVCGCDGTGNMRSCSVDALLLSAGLSTGALVAILLCIIILLMIVVLFSALRRQRRKETLIMSKEDVRDNVVSYNDEGGGEEDTQAFDIGALRNPEAVEGSKTRRDIIPEMLFPYRRASPASECADVRDFIGGRLRDSDADPTAPPYDSLATYAYEGSGSIADSLSSLESSLAEGDHEYDYLSTWGPQFKKLADMYIGKEGGAAT</sequence>
<evidence type="ECO:0000256" key="13">
    <source>
        <dbReference type="ARBA" id="ARBA00023136"/>
    </source>
</evidence>
<evidence type="ECO:0000256" key="5">
    <source>
        <dbReference type="ARBA" id="ARBA00022692"/>
    </source>
</evidence>
<keyword evidence="23" id="KW-1185">Reference proteome</keyword>
<evidence type="ECO:0000256" key="6">
    <source>
        <dbReference type="ARBA" id="ARBA00022723"/>
    </source>
</evidence>
<keyword evidence="14" id="KW-0325">Glycoprotein</keyword>
<comment type="caution">
    <text evidence="22">The sequence shown here is derived from an EMBL/GenBank/DDBJ whole genome shotgun (WGS) entry which is preliminary data.</text>
</comment>
<dbReference type="PANTHER" id="PTHR24027">
    <property type="entry name" value="CADHERIN-23"/>
    <property type="match status" value="1"/>
</dbReference>
<dbReference type="Gene3D" id="4.10.900.10">
    <property type="entry name" value="TCF3-CBD (Catenin binding domain)"/>
    <property type="match status" value="1"/>
</dbReference>
<evidence type="ECO:0000256" key="18">
    <source>
        <dbReference type="RuleBase" id="RU003318"/>
    </source>
</evidence>
<evidence type="ECO:0000313" key="22">
    <source>
        <dbReference type="EMBL" id="KAK1790164.1"/>
    </source>
</evidence>
<evidence type="ECO:0000256" key="10">
    <source>
        <dbReference type="ARBA" id="ARBA00022889"/>
    </source>
</evidence>
<dbReference type="SMART" id="SM00112">
    <property type="entry name" value="CA"/>
    <property type="match status" value="5"/>
</dbReference>
<dbReference type="SUPFAM" id="SSF49313">
    <property type="entry name" value="Cadherin-like"/>
    <property type="match status" value="5"/>
</dbReference>
<dbReference type="Gene3D" id="2.60.40.60">
    <property type="entry name" value="Cadherins"/>
    <property type="match status" value="5"/>
</dbReference>
<reference evidence="22" key="1">
    <citation type="submission" date="2023-03" db="EMBL/GenBank/DDBJ databases">
        <title>Electrophorus voltai genome.</title>
        <authorList>
            <person name="Bian C."/>
        </authorList>
    </citation>
    <scope>NUCLEOTIDE SEQUENCE</scope>
    <source>
        <strain evidence="22">CB-2022</strain>
        <tissue evidence="22">Muscle</tissue>
    </source>
</reference>
<dbReference type="FunFam" id="2.60.40.60:FF:000009">
    <property type="entry name" value="Cadherin 24"/>
    <property type="match status" value="1"/>
</dbReference>
<keyword evidence="10 18" id="KW-0130">Cell adhesion</keyword>
<evidence type="ECO:0000256" key="4">
    <source>
        <dbReference type="ARBA" id="ARBA00022685"/>
    </source>
</evidence>
<feature type="non-terminal residue" evidence="22">
    <location>
        <position position="1"/>
    </location>
</feature>
<dbReference type="FunFam" id="2.60.40.60:FF:000014">
    <property type="entry name" value="Cadherin 8"/>
    <property type="match status" value="1"/>
</dbReference>
<evidence type="ECO:0000256" key="12">
    <source>
        <dbReference type="ARBA" id="ARBA00022989"/>
    </source>
</evidence>
<dbReference type="Pfam" id="PF01049">
    <property type="entry name" value="CADH_Y-type_LIR"/>
    <property type="match status" value="1"/>
</dbReference>
<dbReference type="GO" id="GO:0016342">
    <property type="term" value="C:catenin complex"/>
    <property type="evidence" value="ECO:0007669"/>
    <property type="project" value="TreeGrafter"/>
</dbReference>
<dbReference type="GO" id="GO:0007043">
    <property type="term" value="P:cell-cell junction assembly"/>
    <property type="evidence" value="ECO:0007669"/>
    <property type="project" value="TreeGrafter"/>
</dbReference>
<dbReference type="GO" id="GO:0007156">
    <property type="term" value="P:homophilic cell adhesion via plasma membrane adhesion molecules"/>
    <property type="evidence" value="ECO:0007669"/>
    <property type="project" value="InterPro"/>
</dbReference>
<dbReference type="PROSITE" id="PS00232">
    <property type="entry name" value="CADHERIN_1"/>
    <property type="match status" value="2"/>
</dbReference>
<dbReference type="CDD" id="cd11304">
    <property type="entry name" value="Cadherin_repeat"/>
    <property type="match status" value="5"/>
</dbReference>
<dbReference type="InterPro" id="IPR000233">
    <property type="entry name" value="Cadherin_Y-type_LIR"/>
</dbReference>
<evidence type="ECO:0000256" key="7">
    <source>
        <dbReference type="ARBA" id="ARBA00022729"/>
    </source>
</evidence>
<dbReference type="GO" id="GO:0005509">
    <property type="term" value="F:calcium ion binding"/>
    <property type="evidence" value="ECO:0007669"/>
    <property type="project" value="UniProtKB-UniRule"/>
</dbReference>
<dbReference type="GO" id="GO:0016477">
    <property type="term" value="P:cell migration"/>
    <property type="evidence" value="ECO:0007669"/>
    <property type="project" value="TreeGrafter"/>
</dbReference>
<dbReference type="PRINTS" id="PR00205">
    <property type="entry name" value="CADHERIN"/>
</dbReference>
<dbReference type="Pfam" id="PF00028">
    <property type="entry name" value="Cadherin"/>
    <property type="match status" value="5"/>
</dbReference>
<dbReference type="EMBL" id="JAROKS010000021">
    <property type="protein sequence ID" value="KAK1790164.1"/>
    <property type="molecule type" value="Genomic_DNA"/>
</dbReference>
<evidence type="ECO:0000256" key="11">
    <source>
        <dbReference type="ARBA" id="ARBA00022949"/>
    </source>
</evidence>
<dbReference type="Proteomes" id="UP001239994">
    <property type="component" value="Unassembled WGS sequence"/>
</dbReference>
<feature type="domain" description="Cadherin" evidence="21">
    <location>
        <begin position="984"/>
        <end position="1088"/>
    </location>
</feature>
<dbReference type="FunFam" id="2.60.40.60:FF:000008">
    <property type="entry name" value="Cadherin 24"/>
    <property type="match status" value="1"/>
</dbReference>
<dbReference type="GO" id="GO:0000902">
    <property type="term" value="P:cell morphogenesis"/>
    <property type="evidence" value="ECO:0007669"/>
    <property type="project" value="TreeGrafter"/>
</dbReference>
<dbReference type="GO" id="GO:0045296">
    <property type="term" value="F:cadherin binding"/>
    <property type="evidence" value="ECO:0007669"/>
    <property type="project" value="TreeGrafter"/>
</dbReference>
<dbReference type="GO" id="GO:0005912">
    <property type="term" value="C:adherens junction"/>
    <property type="evidence" value="ECO:0007669"/>
    <property type="project" value="UniProtKB-SubCell"/>
</dbReference>
<evidence type="ECO:0000259" key="21">
    <source>
        <dbReference type="PROSITE" id="PS50268"/>
    </source>
</evidence>
<name>A0AAD8Z296_9TELE</name>
<dbReference type="PANTHER" id="PTHR24027:SF322">
    <property type="entry name" value="CADHERIN-6"/>
    <property type="match status" value="1"/>
</dbReference>
<dbReference type="GO" id="GO:0016339">
    <property type="term" value="P:calcium-dependent cell-cell adhesion via plasma membrane cell adhesion molecules"/>
    <property type="evidence" value="ECO:0007669"/>
    <property type="project" value="TreeGrafter"/>
</dbReference>
<evidence type="ECO:0000256" key="14">
    <source>
        <dbReference type="ARBA" id="ARBA00023180"/>
    </source>
</evidence>
<evidence type="ECO:0000256" key="17">
    <source>
        <dbReference type="PROSITE-ProRule" id="PRU00043"/>
    </source>
</evidence>
<keyword evidence="7" id="KW-0732">Signal</keyword>
<dbReference type="PROSITE" id="PS50268">
    <property type="entry name" value="CADHERIN_2"/>
    <property type="match status" value="5"/>
</dbReference>
<dbReference type="InterPro" id="IPR027397">
    <property type="entry name" value="Catenin-bd_sf"/>
</dbReference>
<dbReference type="InterPro" id="IPR039808">
    <property type="entry name" value="Cadherin"/>
</dbReference>
<evidence type="ECO:0000256" key="15">
    <source>
        <dbReference type="ARBA" id="ARBA00037319"/>
    </source>
</evidence>
<feature type="domain" description="Cadherin" evidence="21">
    <location>
        <begin position="870"/>
        <end position="983"/>
    </location>
</feature>
<dbReference type="InterPro" id="IPR015919">
    <property type="entry name" value="Cadherin-like_sf"/>
</dbReference>
<dbReference type="FunFam" id="2.60.40.60:FF:000012">
    <property type="entry name" value="Cadherin 24"/>
    <property type="match status" value="1"/>
</dbReference>
<dbReference type="GO" id="GO:0002009">
    <property type="term" value="P:morphogenesis of an epithelium"/>
    <property type="evidence" value="ECO:0007669"/>
    <property type="project" value="UniProtKB-ARBA"/>
</dbReference>
<feature type="domain" description="Cadherin" evidence="21">
    <location>
        <begin position="761"/>
        <end position="869"/>
    </location>
</feature>
<gene>
    <name evidence="22" type="ORF">P4O66_014089</name>
</gene>
<evidence type="ECO:0000256" key="9">
    <source>
        <dbReference type="ARBA" id="ARBA00022837"/>
    </source>
</evidence>
<keyword evidence="3" id="KW-1003">Cell membrane</keyword>
<dbReference type="InterPro" id="IPR002126">
    <property type="entry name" value="Cadherin-like_dom"/>
</dbReference>
<keyword evidence="13 20" id="KW-0472">Membrane</keyword>
<evidence type="ECO:0000256" key="2">
    <source>
        <dbReference type="ARBA" id="ARBA00004536"/>
    </source>
</evidence>
<protein>
    <recommendedName>
        <fullName evidence="16">Cadherin-6</fullName>
    </recommendedName>
</protein>
<evidence type="ECO:0000256" key="3">
    <source>
        <dbReference type="ARBA" id="ARBA00022475"/>
    </source>
</evidence>
<dbReference type="GO" id="GO:0099560">
    <property type="term" value="P:synaptic membrane adhesion"/>
    <property type="evidence" value="ECO:0007669"/>
    <property type="project" value="TreeGrafter"/>
</dbReference>
<keyword evidence="6" id="KW-0479">Metal-binding</keyword>
<keyword evidence="11" id="KW-0965">Cell junction</keyword>
<feature type="domain" description="Cadherin" evidence="21">
    <location>
        <begin position="1088"/>
        <end position="1195"/>
    </location>
</feature>
<dbReference type="GO" id="GO:0044331">
    <property type="term" value="P:cell-cell adhesion mediated by cadherin"/>
    <property type="evidence" value="ECO:0007669"/>
    <property type="project" value="TreeGrafter"/>
</dbReference>
<feature type="region of interest" description="Disordered" evidence="19">
    <location>
        <begin position="465"/>
        <end position="519"/>
    </location>
</feature>
<comment type="function">
    <text evidence="15">Cadherins are calcium-dependent cell adhesion proteins. They preferentially interact with themselves in a homophilic manner in connecting cells; cadherins may thus contribute to the sorting of heterogeneous cell types.</text>
</comment>
<keyword evidence="5 18" id="KW-0812">Transmembrane</keyword>
<keyword evidence="8" id="KW-0677">Repeat</keyword>
<comment type="subcellular location">
    <subcellularLocation>
        <location evidence="2">Cell junction</location>
        <location evidence="2">Adherens junction</location>
    </subcellularLocation>
    <subcellularLocation>
        <location evidence="1 18">Cell membrane</location>
        <topology evidence="1 18">Single-pass type I membrane protein</topology>
    </subcellularLocation>
</comment>
<dbReference type="GO" id="GO:0034332">
    <property type="term" value="P:adherens junction organization"/>
    <property type="evidence" value="ECO:0007669"/>
    <property type="project" value="TreeGrafter"/>
</dbReference>
<evidence type="ECO:0000256" key="8">
    <source>
        <dbReference type="ARBA" id="ARBA00022737"/>
    </source>
</evidence>
<evidence type="ECO:0000256" key="1">
    <source>
        <dbReference type="ARBA" id="ARBA00004251"/>
    </source>
</evidence>
<dbReference type="InterPro" id="IPR020894">
    <property type="entry name" value="Cadherin_CS"/>
</dbReference>
<keyword evidence="9 17" id="KW-0106">Calcium</keyword>
<evidence type="ECO:0000256" key="16">
    <source>
        <dbReference type="ARBA" id="ARBA00041042"/>
    </source>
</evidence>
<feature type="transmembrane region" description="Helical" evidence="20">
    <location>
        <begin position="1202"/>
        <end position="1230"/>
    </location>
</feature>